<reference evidence="1" key="1">
    <citation type="submission" date="2021-02" db="EMBL/GenBank/DDBJ databases">
        <authorList>
            <person name="Steward A R."/>
        </authorList>
    </citation>
    <scope>NUCLEOTIDE SEQUENCE</scope>
</reference>
<comment type="caution">
    <text evidence="1">The sequence shown here is derived from an EMBL/GenBank/DDBJ whole genome shotgun (WGS) entry which is preliminary data.</text>
</comment>
<dbReference type="AlphaFoldDB" id="A0A821LP84"/>
<evidence type="ECO:0000313" key="2">
    <source>
        <dbReference type="Proteomes" id="UP000663880"/>
    </source>
</evidence>
<protein>
    <submittedName>
        <fullName evidence="1">Uncharacterized protein</fullName>
    </submittedName>
</protein>
<keyword evidence="2" id="KW-1185">Reference proteome</keyword>
<sequence>MVCFLQKEAQGRYNDVLSDCSEQDNYKLNLIPVPNLSFRKRLDFGKICPPRPIGVVTMGVGVIMGALVATGTMPTMDTMAGLVVDGMAMDLLTDMAIGGN</sequence>
<dbReference type="EMBL" id="CAJOBZ010000002">
    <property type="protein sequence ID" value="CAF4754146.1"/>
    <property type="molecule type" value="Genomic_DNA"/>
</dbReference>
<accession>A0A821LP84</accession>
<evidence type="ECO:0000313" key="1">
    <source>
        <dbReference type="EMBL" id="CAF4754146.1"/>
    </source>
</evidence>
<dbReference type="Proteomes" id="UP000663880">
    <property type="component" value="Unassembled WGS sequence"/>
</dbReference>
<organism evidence="1 2">
    <name type="scientific">Pieris macdunnoughi</name>
    <dbReference type="NCBI Taxonomy" id="345717"/>
    <lineage>
        <taxon>Eukaryota</taxon>
        <taxon>Metazoa</taxon>
        <taxon>Ecdysozoa</taxon>
        <taxon>Arthropoda</taxon>
        <taxon>Hexapoda</taxon>
        <taxon>Insecta</taxon>
        <taxon>Pterygota</taxon>
        <taxon>Neoptera</taxon>
        <taxon>Endopterygota</taxon>
        <taxon>Lepidoptera</taxon>
        <taxon>Glossata</taxon>
        <taxon>Ditrysia</taxon>
        <taxon>Papilionoidea</taxon>
        <taxon>Pieridae</taxon>
        <taxon>Pierinae</taxon>
        <taxon>Pieris</taxon>
    </lineage>
</organism>
<proteinExistence type="predicted"/>
<gene>
    <name evidence="1" type="ORF">PMACD_LOCUS863</name>
</gene>
<name>A0A821LP84_9NEOP</name>